<reference evidence="4" key="1">
    <citation type="submission" date="2021-03" db="EMBL/GenBank/DDBJ databases">
        <title>Genomic Encyclopedia of Type Strains, Phase IV (KMG-IV): sequencing the most valuable type-strain genomes for metagenomic binning, comparative biology and taxonomic classification.</title>
        <authorList>
            <person name="Goeker M."/>
        </authorList>
    </citation>
    <scope>NUCLEOTIDE SEQUENCE</scope>
    <source>
        <strain evidence="4">DSM 101588</strain>
    </source>
</reference>
<dbReference type="InterPro" id="IPR011854">
    <property type="entry name" value="HypE"/>
</dbReference>
<feature type="domain" description="PurM-like N-terminal" evidence="2">
    <location>
        <begin position="33"/>
        <end position="138"/>
    </location>
</feature>
<dbReference type="InterPro" id="IPR036676">
    <property type="entry name" value="PurM-like_C_sf"/>
</dbReference>
<dbReference type="SUPFAM" id="SSF55326">
    <property type="entry name" value="PurM N-terminal domain-like"/>
    <property type="match status" value="1"/>
</dbReference>
<dbReference type="RefSeq" id="WP_209454363.1">
    <property type="nucleotide sequence ID" value="NZ_JAGGLT010000024.1"/>
</dbReference>
<dbReference type="EMBL" id="JAGGLT010000024">
    <property type="protein sequence ID" value="MBP2072625.1"/>
    <property type="molecule type" value="Genomic_DNA"/>
</dbReference>
<evidence type="ECO:0000259" key="3">
    <source>
        <dbReference type="Pfam" id="PF02769"/>
    </source>
</evidence>
<comment type="caution">
    <text evidence="4">The sequence shown here is derived from an EMBL/GenBank/DDBJ whole genome shotgun (WGS) entry which is preliminary data.</text>
</comment>
<dbReference type="PIRSF" id="PIRSF005644">
    <property type="entry name" value="Hdrgns_mtr_HypE"/>
    <property type="match status" value="1"/>
</dbReference>
<evidence type="ECO:0000256" key="1">
    <source>
        <dbReference type="ARBA" id="ARBA00006243"/>
    </source>
</evidence>
<dbReference type="InterPro" id="IPR036921">
    <property type="entry name" value="PurM-like_N_sf"/>
</dbReference>
<comment type="similarity">
    <text evidence="1">Belongs to the HypE family.</text>
</comment>
<sequence>MKEGKVPADVLSKFVYTNLGLKRSDVLVHSGIGEDCSVIEVGEYAVILSSDPITASNNLSGYLSVIISCNDIASCGAKPIGILETILLPSGSNEELLYEIMKEIDRGAKELNIEVLGGHSEVTSSVNKPIISTTAVGICEKNKFIKTGGAKLNDDVIVTKALGLEGTFIIANDYYDILKKHISLKTLDNAKSFINELSVVKDGLISAEHGANSMHDITEGGLLGAAYEIAEASKKGIEIYNDLIPIREETKIICSFFNIDPLKLISSGSMIITSTDGSKIVNELKKHNIEATIIGKITEHGKFLIDGDKKIEILPPDSDEIYKISNYKNGL</sequence>
<keyword evidence="5" id="KW-1185">Reference proteome</keyword>
<dbReference type="Gene3D" id="3.90.650.10">
    <property type="entry name" value="PurM-like C-terminal domain"/>
    <property type="match status" value="1"/>
</dbReference>
<dbReference type="SUPFAM" id="SSF56042">
    <property type="entry name" value="PurM C-terminal domain-like"/>
    <property type="match status" value="1"/>
</dbReference>
<name>A0ABS4NHZ6_9THEO</name>
<organism evidence="4 5">
    <name type="scientific">Thermoanaerobacterium butyriciformans</name>
    <dbReference type="NCBI Taxonomy" id="1702242"/>
    <lineage>
        <taxon>Bacteria</taxon>
        <taxon>Bacillati</taxon>
        <taxon>Bacillota</taxon>
        <taxon>Clostridia</taxon>
        <taxon>Thermoanaerobacterales</taxon>
        <taxon>Thermoanaerobacteraceae</taxon>
        <taxon>Thermoanaerobacterium</taxon>
    </lineage>
</organism>
<protein>
    <submittedName>
        <fullName evidence="4">Hydrogenase maturation factor</fullName>
    </submittedName>
</protein>
<proteinExistence type="inferred from homology"/>
<dbReference type="CDD" id="cd06061">
    <property type="entry name" value="PurM-like1"/>
    <property type="match status" value="1"/>
</dbReference>
<accession>A0ABS4NHZ6</accession>
<evidence type="ECO:0000313" key="5">
    <source>
        <dbReference type="Proteomes" id="UP001166402"/>
    </source>
</evidence>
<dbReference type="Pfam" id="PF00586">
    <property type="entry name" value="AIRS"/>
    <property type="match status" value="1"/>
</dbReference>
<evidence type="ECO:0000259" key="2">
    <source>
        <dbReference type="Pfam" id="PF00586"/>
    </source>
</evidence>
<gene>
    <name evidence="4" type="ORF">J2Z80_002165</name>
</gene>
<dbReference type="Pfam" id="PF02769">
    <property type="entry name" value="AIRS_C"/>
    <property type="match status" value="1"/>
</dbReference>
<dbReference type="PANTHER" id="PTHR30303">
    <property type="entry name" value="HYDROGENASE ISOENZYMES FORMATION PROTEIN HYPE"/>
    <property type="match status" value="1"/>
</dbReference>
<dbReference type="Proteomes" id="UP001166402">
    <property type="component" value="Unassembled WGS sequence"/>
</dbReference>
<dbReference type="InterPro" id="IPR010918">
    <property type="entry name" value="PurM-like_C_dom"/>
</dbReference>
<dbReference type="Gene3D" id="3.30.1330.10">
    <property type="entry name" value="PurM-like, N-terminal domain"/>
    <property type="match status" value="1"/>
</dbReference>
<dbReference type="PANTHER" id="PTHR30303:SF4">
    <property type="entry name" value="HYDROGENASE EXPRESSION_FORMATION PROTEIN HYPE"/>
    <property type="match status" value="1"/>
</dbReference>
<evidence type="ECO:0000313" key="4">
    <source>
        <dbReference type="EMBL" id="MBP2072625.1"/>
    </source>
</evidence>
<feature type="domain" description="PurM-like C-terminal" evidence="3">
    <location>
        <begin position="199"/>
        <end position="302"/>
    </location>
</feature>
<dbReference type="InterPro" id="IPR016188">
    <property type="entry name" value="PurM-like_N"/>
</dbReference>